<dbReference type="EMBL" id="JALJOU010000037">
    <property type="protein sequence ID" value="KAK9833292.1"/>
    <property type="molecule type" value="Genomic_DNA"/>
</dbReference>
<comment type="caution">
    <text evidence="2">The sequence shown here is derived from an EMBL/GenBank/DDBJ whole genome shotgun (WGS) entry which is preliminary data.</text>
</comment>
<dbReference type="AlphaFoldDB" id="A0AAW1RI03"/>
<keyword evidence="1" id="KW-0732">Signal</keyword>
<accession>A0AAW1RI03</accession>
<feature type="chain" id="PRO_5043587271" evidence="1">
    <location>
        <begin position="23"/>
        <end position="207"/>
    </location>
</feature>
<proteinExistence type="predicted"/>
<protein>
    <submittedName>
        <fullName evidence="2">Uncharacterized protein</fullName>
    </submittedName>
</protein>
<reference evidence="2 3" key="1">
    <citation type="journal article" date="2024" name="Nat. Commun.">
        <title>Phylogenomics reveals the evolutionary origins of lichenization in chlorophyte algae.</title>
        <authorList>
            <person name="Puginier C."/>
            <person name="Libourel C."/>
            <person name="Otte J."/>
            <person name="Skaloud P."/>
            <person name="Haon M."/>
            <person name="Grisel S."/>
            <person name="Petersen M."/>
            <person name="Berrin J.G."/>
            <person name="Delaux P.M."/>
            <person name="Dal Grande F."/>
            <person name="Keller J."/>
        </authorList>
    </citation>
    <scope>NUCLEOTIDE SEQUENCE [LARGE SCALE GENOMIC DNA]</scope>
    <source>
        <strain evidence="2 3">SAG 245.80</strain>
    </source>
</reference>
<feature type="signal peptide" evidence="1">
    <location>
        <begin position="1"/>
        <end position="22"/>
    </location>
</feature>
<sequence>MGLLPKAGAALALLLGAIPTRANIPLPSNSSLLFSQTATSLTIVPDPANASSLSLQLRGLSPITTFTVPLRRADRLPTAAFLRLVPGWQPATVLLFHPASHPTDTHYLAVRVLAGAYNGSAGTAVYSARTLLAAEAASLDSASNAAFYLSDNASGAAAQALDAQALGAAFYDVSLAFDTDPGWCVATDGAEEPVAEVDLLARRLLSS</sequence>
<name>A0AAW1RI03_9CHLO</name>
<keyword evidence="3" id="KW-1185">Reference proteome</keyword>
<evidence type="ECO:0000313" key="3">
    <source>
        <dbReference type="Proteomes" id="UP001445335"/>
    </source>
</evidence>
<evidence type="ECO:0000256" key="1">
    <source>
        <dbReference type="SAM" id="SignalP"/>
    </source>
</evidence>
<organism evidence="2 3">
    <name type="scientific">Elliptochloris bilobata</name>
    <dbReference type="NCBI Taxonomy" id="381761"/>
    <lineage>
        <taxon>Eukaryota</taxon>
        <taxon>Viridiplantae</taxon>
        <taxon>Chlorophyta</taxon>
        <taxon>core chlorophytes</taxon>
        <taxon>Trebouxiophyceae</taxon>
        <taxon>Trebouxiophyceae incertae sedis</taxon>
        <taxon>Elliptochloris clade</taxon>
        <taxon>Elliptochloris</taxon>
    </lineage>
</organism>
<gene>
    <name evidence="2" type="ORF">WJX81_003705</name>
</gene>
<evidence type="ECO:0000313" key="2">
    <source>
        <dbReference type="EMBL" id="KAK9833292.1"/>
    </source>
</evidence>
<dbReference type="Proteomes" id="UP001445335">
    <property type="component" value="Unassembled WGS sequence"/>
</dbReference>